<dbReference type="Pfam" id="PF19701">
    <property type="entry name" value="DUF6199"/>
    <property type="match status" value="1"/>
</dbReference>
<dbReference type="AlphaFoldDB" id="A0A2R5EY03"/>
<keyword evidence="1" id="KW-0472">Membrane</keyword>
<evidence type="ECO:0000256" key="1">
    <source>
        <dbReference type="SAM" id="Phobius"/>
    </source>
</evidence>
<evidence type="ECO:0000313" key="4">
    <source>
        <dbReference type="Proteomes" id="UP000245202"/>
    </source>
</evidence>
<keyword evidence="4" id="KW-1185">Reference proteome</keyword>
<organism evidence="3 4">
    <name type="scientific">Paenibacillus agaridevorans</name>
    <dbReference type="NCBI Taxonomy" id="171404"/>
    <lineage>
        <taxon>Bacteria</taxon>
        <taxon>Bacillati</taxon>
        <taxon>Bacillota</taxon>
        <taxon>Bacilli</taxon>
        <taxon>Bacillales</taxon>
        <taxon>Paenibacillaceae</taxon>
        <taxon>Paenibacillus</taxon>
    </lineage>
</organism>
<keyword evidence="1" id="KW-1133">Transmembrane helix</keyword>
<feature type="domain" description="DUF6199" evidence="2">
    <location>
        <begin position="13"/>
        <end position="67"/>
    </location>
</feature>
<comment type="caution">
    <text evidence="3">The sequence shown here is derived from an EMBL/GenBank/DDBJ whole genome shotgun (WGS) entry which is preliminary data.</text>
</comment>
<feature type="transmembrane region" description="Helical" evidence="1">
    <location>
        <begin position="53"/>
        <end position="73"/>
    </location>
</feature>
<protein>
    <recommendedName>
        <fullName evidence="2">DUF6199 domain-containing protein</fullName>
    </recommendedName>
</protein>
<proteinExistence type="predicted"/>
<sequence length="76" mass="8236">MIDRITIALFITIIVILPGILSIIQPEMMYKRSGTYVYPKKPSKTAVKGFKTGGYVSVTIGVFLIVVALLGGFKGT</sequence>
<feature type="transmembrane region" description="Helical" evidence="1">
    <location>
        <begin position="6"/>
        <end position="24"/>
    </location>
</feature>
<dbReference type="EMBL" id="BDQX01000161">
    <property type="protein sequence ID" value="GBG08241.1"/>
    <property type="molecule type" value="Genomic_DNA"/>
</dbReference>
<evidence type="ECO:0000313" key="3">
    <source>
        <dbReference type="EMBL" id="GBG08241.1"/>
    </source>
</evidence>
<dbReference type="InterPro" id="IPR045679">
    <property type="entry name" value="DUF6199"/>
</dbReference>
<dbReference type="RefSeq" id="WP_146200432.1">
    <property type="nucleotide sequence ID" value="NZ_BDQX01000161.1"/>
</dbReference>
<dbReference type="Proteomes" id="UP000245202">
    <property type="component" value="Unassembled WGS sequence"/>
</dbReference>
<name>A0A2R5EY03_9BACL</name>
<evidence type="ECO:0000259" key="2">
    <source>
        <dbReference type="Pfam" id="PF19701"/>
    </source>
</evidence>
<keyword evidence="1" id="KW-0812">Transmembrane</keyword>
<accession>A0A2R5EY03</accession>
<reference evidence="3 4" key="1">
    <citation type="submission" date="2017-08" db="EMBL/GenBank/DDBJ databases">
        <title>Substantial Increase in Enzyme Production by Combined Drug-Resistance Mutations in Paenibacillus agaridevorans.</title>
        <authorList>
            <person name="Tanaka Y."/>
            <person name="Funane K."/>
            <person name="Hosaka T."/>
            <person name="Shiwa Y."/>
            <person name="Fujita N."/>
            <person name="Miyazaki T."/>
            <person name="Yoshikawa H."/>
            <person name="Murakami K."/>
            <person name="Kasahara K."/>
            <person name="Inaoka T."/>
            <person name="Hiraga Y."/>
            <person name="Ochi K."/>
        </authorList>
    </citation>
    <scope>NUCLEOTIDE SEQUENCE [LARGE SCALE GENOMIC DNA]</scope>
    <source>
        <strain evidence="3 4">T-3040</strain>
    </source>
</reference>
<gene>
    <name evidence="3" type="ORF">PAT3040_02813</name>
</gene>